<dbReference type="Gene3D" id="2.120.10.30">
    <property type="entry name" value="TolB, C-terminal domain"/>
    <property type="match status" value="1"/>
</dbReference>
<evidence type="ECO:0008006" key="5">
    <source>
        <dbReference type="Google" id="ProtNLM"/>
    </source>
</evidence>
<organism evidence="3 4">
    <name type="scientific">Adineta steineri</name>
    <dbReference type="NCBI Taxonomy" id="433720"/>
    <lineage>
        <taxon>Eukaryota</taxon>
        <taxon>Metazoa</taxon>
        <taxon>Spiralia</taxon>
        <taxon>Gnathifera</taxon>
        <taxon>Rotifera</taxon>
        <taxon>Eurotatoria</taxon>
        <taxon>Bdelloidea</taxon>
        <taxon>Adinetida</taxon>
        <taxon>Adinetidae</taxon>
        <taxon>Adineta</taxon>
    </lineage>
</organism>
<dbReference type="InterPro" id="IPR011042">
    <property type="entry name" value="6-blade_b-propeller_TolB-like"/>
</dbReference>
<dbReference type="AlphaFoldDB" id="A0A814FUZ1"/>
<comment type="caution">
    <text evidence="3">The sequence shown here is derived from an EMBL/GenBank/DDBJ whole genome shotgun (WGS) entry which is preliminary data.</text>
</comment>
<evidence type="ECO:0000313" key="3">
    <source>
        <dbReference type="EMBL" id="CAF0985291.1"/>
    </source>
</evidence>
<accession>A0A814FUZ1</accession>
<dbReference type="InterPro" id="IPR001258">
    <property type="entry name" value="NHL_repeat"/>
</dbReference>
<feature type="non-terminal residue" evidence="3">
    <location>
        <position position="1"/>
    </location>
</feature>
<protein>
    <recommendedName>
        <fullName evidence="5">6-bladed beta-propeller</fullName>
    </recommendedName>
</protein>
<dbReference type="PROSITE" id="PS51125">
    <property type="entry name" value="NHL"/>
    <property type="match status" value="1"/>
</dbReference>
<evidence type="ECO:0000313" key="4">
    <source>
        <dbReference type="Proteomes" id="UP000663845"/>
    </source>
</evidence>
<dbReference type="EMBL" id="CAJNOG010000129">
    <property type="protein sequence ID" value="CAF0985291.1"/>
    <property type="molecule type" value="Genomic_DNA"/>
</dbReference>
<proteinExistence type="predicted"/>
<keyword evidence="1" id="KW-0677">Repeat</keyword>
<dbReference type="SUPFAM" id="SSF63829">
    <property type="entry name" value="Calcium-dependent phosphotriesterase"/>
    <property type="match status" value="1"/>
</dbReference>
<evidence type="ECO:0000256" key="2">
    <source>
        <dbReference type="PROSITE-ProRule" id="PRU00504"/>
    </source>
</evidence>
<evidence type="ECO:0000256" key="1">
    <source>
        <dbReference type="ARBA" id="ARBA00022737"/>
    </source>
</evidence>
<reference evidence="3" key="1">
    <citation type="submission" date="2021-02" db="EMBL/GenBank/DDBJ databases">
        <authorList>
            <person name="Nowell W R."/>
        </authorList>
    </citation>
    <scope>NUCLEOTIDE SEQUENCE</scope>
</reference>
<gene>
    <name evidence="3" type="ORF">JYZ213_LOCUS15155</name>
</gene>
<feature type="repeat" description="NHL" evidence="2">
    <location>
        <begin position="30"/>
        <end position="61"/>
    </location>
</feature>
<dbReference type="Pfam" id="PF01436">
    <property type="entry name" value="NHL"/>
    <property type="match status" value="1"/>
</dbReference>
<name>A0A814FUZ1_9BILA</name>
<sequence length="62" mass="6846">GNDRIMRWCEGKEEGEIVVGGNGHGNQSNQLNGPIDLSFDGEGNLYVADFGNHRIEKFEVIL</sequence>
<dbReference type="Proteomes" id="UP000663845">
    <property type="component" value="Unassembled WGS sequence"/>
</dbReference>